<evidence type="ECO:0000313" key="1">
    <source>
        <dbReference type="EMBL" id="MBY30551.1"/>
    </source>
</evidence>
<dbReference type="AlphaFoldDB" id="A0A2S2PM71"/>
<dbReference type="EMBL" id="GGMR01017932">
    <property type="protein sequence ID" value="MBY30551.1"/>
    <property type="molecule type" value="Transcribed_RNA"/>
</dbReference>
<proteinExistence type="predicted"/>
<gene>
    <name evidence="1" type="ORF">g.140326</name>
</gene>
<protein>
    <submittedName>
        <fullName evidence="1">Uncharacterized protein</fullName>
    </submittedName>
</protein>
<sequence length="109" mass="13011">MRPHHIIILLQNTTRKKILIIINVINTKLNYPRIASQLHSRVTNKINTFLFANIIAIQNFEKIKIYITVIQSYLGFIKKLLICNFEKKIYIKKKKKPFKGLRFMSYEEC</sequence>
<organism evidence="1">
    <name type="scientific">Schizaphis graminum</name>
    <name type="common">Green bug aphid</name>
    <dbReference type="NCBI Taxonomy" id="13262"/>
    <lineage>
        <taxon>Eukaryota</taxon>
        <taxon>Metazoa</taxon>
        <taxon>Ecdysozoa</taxon>
        <taxon>Arthropoda</taxon>
        <taxon>Hexapoda</taxon>
        <taxon>Insecta</taxon>
        <taxon>Pterygota</taxon>
        <taxon>Neoptera</taxon>
        <taxon>Paraneoptera</taxon>
        <taxon>Hemiptera</taxon>
        <taxon>Sternorrhyncha</taxon>
        <taxon>Aphidomorpha</taxon>
        <taxon>Aphidoidea</taxon>
        <taxon>Aphididae</taxon>
        <taxon>Aphidini</taxon>
        <taxon>Schizaphis</taxon>
    </lineage>
</organism>
<reference evidence="1" key="1">
    <citation type="submission" date="2018-04" db="EMBL/GenBank/DDBJ databases">
        <title>Transcriptome of Schizaphis graminum biotype I.</title>
        <authorList>
            <person name="Scully E.D."/>
            <person name="Geib S.M."/>
            <person name="Palmer N.A."/>
            <person name="Koch K."/>
            <person name="Bradshaw J."/>
            <person name="Heng-Moss T."/>
            <person name="Sarath G."/>
        </authorList>
    </citation>
    <scope>NUCLEOTIDE SEQUENCE</scope>
</reference>
<name>A0A2S2PM71_SCHGA</name>
<accession>A0A2S2PM71</accession>